<organism evidence="1">
    <name type="scientific">Phytophthora nicotianae</name>
    <name type="common">Potato buckeye rot agent</name>
    <name type="synonym">Phytophthora parasitica</name>
    <dbReference type="NCBI Taxonomy" id="4792"/>
    <lineage>
        <taxon>Eukaryota</taxon>
        <taxon>Sar</taxon>
        <taxon>Stramenopiles</taxon>
        <taxon>Oomycota</taxon>
        <taxon>Peronosporomycetes</taxon>
        <taxon>Peronosporales</taxon>
        <taxon>Peronosporaceae</taxon>
        <taxon>Phytophthora</taxon>
    </lineage>
</organism>
<name>W2IRF0_PHYNI</name>
<proteinExistence type="predicted"/>
<accession>W2IRF0</accession>
<gene>
    <name evidence="1" type="ORF">L916_11359</name>
</gene>
<dbReference type="EMBL" id="KI673710">
    <property type="protein sequence ID" value="ETL36710.1"/>
    <property type="molecule type" value="Genomic_DNA"/>
</dbReference>
<sequence length="327" mass="36091">MSVEGSPQAWFAEMGPTRRGVPPAQDDLIELQISTALLESWECVAVLLTLLHEAGFQFNNLAPTWSQLTVSKVATEAVGSLVDDVQILLAMEPIDWRSLAATATLTILPSLEAEVKHERTPIVGNEAEDEDKGLLMTDCKTDILGRDYVLSLRLIGLRPSRSPSGSSMVRCGAILPAAARPAGPALRESTQSWSRAREYLAAFELTLYRRHWRLAHWSKLAPAQSPIPRKNMVLNSMSAKQFLSCRSRCVPRAGPSRHGALCCGASPARHALHKTIPQCTRMPGICRGDDVDVLLANRQHPLLGHHISLEQNTHFFVFAYILFTRMT</sequence>
<evidence type="ECO:0000313" key="1">
    <source>
        <dbReference type="EMBL" id="ETL36710.1"/>
    </source>
</evidence>
<dbReference type="AlphaFoldDB" id="W2IRF0"/>
<dbReference type="Proteomes" id="UP000053864">
    <property type="component" value="Unassembled WGS sequence"/>
</dbReference>
<reference evidence="1" key="1">
    <citation type="submission" date="2013-11" db="EMBL/GenBank/DDBJ databases">
        <title>The Genome Sequence of Phytophthora parasitica CJ05E6.</title>
        <authorList>
            <consortium name="The Broad Institute Genomics Platform"/>
            <person name="Russ C."/>
            <person name="Tyler B."/>
            <person name="Panabieres F."/>
            <person name="Shan W."/>
            <person name="Tripathy S."/>
            <person name="Grunwald N."/>
            <person name="Machado M."/>
            <person name="Johnson C.S."/>
            <person name="Arredondo F."/>
            <person name="Hong C."/>
            <person name="Coffey M."/>
            <person name="Young S.K."/>
            <person name="Zeng Q."/>
            <person name="Gargeya S."/>
            <person name="Fitzgerald M."/>
            <person name="Abouelleil A."/>
            <person name="Alvarado L."/>
            <person name="Chapman S.B."/>
            <person name="Gainer-Dewar J."/>
            <person name="Goldberg J."/>
            <person name="Griggs A."/>
            <person name="Gujja S."/>
            <person name="Hansen M."/>
            <person name="Howarth C."/>
            <person name="Imamovic A."/>
            <person name="Ireland A."/>
            <person name="Larimer J."/>
            <person name="McCowan C."/>
            <person name="Murphy C."/>
            <person name="Pearson M."/>
            <person name="Poon T.W."/>
            <person name="Priest M."/>
            <person name="Roberts A."/>
            <person name="Saif S."/>
            <person name="Shea T."/>
            <person name="Sykes S."/>
            <person name="Wortman J."/>
            <person name="Nusbaum C."/>
            <person name="Birren B."/>
        </authorList>
    </citation>
    <scope>NUCLEOTIDE SEQUENCE [LARGE SCALE GENOMIC DNA]</scope>
    <source>
        <strain evidence="1">CJ05E6</strain>
    </source>
</reference>
<protein>
    <submittedName>
        <fullName evidence="1">Uncharacterized protein</fullName>
    </submittedName>
</protein>